<keyword evidence="2" id="KW-0090">Biological rhythms</keyword>
<proteinExistence type="inferred from homology"/>
<name>A0AAU9TF03_EUPED</name>
<dbReference type="PANTHER" id="PTHR11008:SF32">
    <property type="entry name" value="CIRCADIAN CLOCK-CONTROLLED PROTEIN DAYWAKE-RELATED"/>
    <property type="match status" value="1"/>
</dbReference>
<evidence type="ECO:0000313" key="5">
    <source>
        <dbReference type="EMBL" id="CAH2084602.1"/>
    </source>
</evidence>
<dbReference type="PANTHER" id="PTHR11008">
    <property type="entry name" value="PROTEIN TAKEOUT-LIKE PROTEIN"/>
    <property type="match status" value="1"/>
</dbReference>
<dbReference type="GO" id="GO:0007623">
    <property type="term" value="P:circadian rhythm"/>
    <property type="evidence" value="ECO:0007669"/>
    <property type="project" value="UniProtKB-ARBA"/>
</dbReference>
<evidence type="ECO:0000256" key="4">
    <source>
        <dbReference type="SAM" id="SignalP"/>
    </source>
</evidence>
<comment type="similarity">
    <text evidence="3">Belongs to the TO family.</text>
</comment>
<dbReference type="SMART" id="SM00700">
    <property type="entry name" value="JHBP"/>
    <property type="match status" value="1"/>
</dbReference>
<feature type="chain" id="PRO_5043818484" description="Takeout" evidence="4">
    <location>
        <begin position="22"/>
        <end position="240"/>
    </location>
</feature>
<evidence type="ECO:0000256" key="2">
    <source>
        <dbReference type="ARBA" id="ARBA00023108"/>
    </source>
</evidence>
<comment type="caution">
    <text evidence="5">The sequence shown here is derived from an EMBL/GenBank/DDBJ whole genome shotgun (WGS) entry which is preliminary data.</text>
</comment>
<keyword evidence="1 4" id="KW-0732">Signal</keyword>
<dbReference type="GO" id="GO:0005615">
    <property type="term" value="C:extracellular space"/>
    <property type="evidence" value="ECO:0007669"/>
    <property type="project" value="TreeGrafter"/>
</dbReference>
<dbReference type="Proteomes" id="UP001153954">
    <property type="component" value="Unassembled WGS sequence"/>
</dbReference>
<dbReference type="FunFam" id="3.15.10.30:FF:000001">
    <property type="entry name" value="Takeout-like protein 1"/>
    <property type="match status" value="1"/>
</dbReference>
<evidence type="ECO:0000313" key="6">
    <source>
        <dbReference type="Proteomes" id="UP001153954"/>
    </source>
</evidence>
<keyword evidence="6" id="KW-1185">Reference proteome</keyword>
<protein>
    <recommendedName>
        <fullName evidence="7">Takeout</fullName>
    </recommendedName>
</protein>
<dbReference type="Gene3D" id="3.15.10.30">
    <property type="entry name" value="Haemolymph juvenile hormone binding protein"/>
    <property type="match status" value="1"/>
</dbReference>
<sequence length="240" mass="27062">MFQIKWFLVCFLSYFIIESNAYDVSYIKPCKTDDEACMLASGQAAIPYFAAGIPELGVPQADPVIIKEVYSEVSNLKLNFTDNKIVGPGKAKILKIERDAAKQTIKIVIETPLLITGHYDLQGKILFINALGNGAYKLHTDKIVVSAEMKYKVIEKDGNKYWKITGFDYTYDLVQKVYMRLDNLFGGDEVAAKPIHQLFDENWKEVITELGGPIIKKLVTEYVNIIKKFFLSVSANKLGD</sequence>
<organism evidence="5 6">
    <name type="scientific">Euphydryas editha</name>
    <name type="common">Edith's checkerspot</name>
    <dbReference type="NCBI Taxonomy" id="104508"/>
    <lineage>
        <taxon>Eukaryota</taxon>
        <taxon>Metazoa</taxon>
        <taxon>Ecdysozoa</taxon>
        <taxon>Arthropoda</taxon>
        <taxon>Hexapoda</taxon>
        <taxon>Insecta</taxon>
        <taxon>Pterygota</taxon>
        <taxon>Neoptera</taxon>
        <taxon>Endopterygota</taxon>
        <taxon>Lepidoptera</taxon>
        <taxon>Glossata</taxon>
        <taxon>Ditrysia</taxon>
        <taxon>Papilionoidea</taxon>
        <taxon>Nymphalidae</taxon>
        <taxon>Nymphalinae</taxon>
        <taxon>Euphydryas</taxon>
    </lineage>
</organism>
<dbReference type="EMBL" id="CAKOGL010000003">
    <property type="protein sequence ID" value="CAH2084602.1"/>
    <property type="molecule type" value="Genomic_DNA"/>
</dbReference>
<feature type="signal peptide" evidence="4">
    <location>
        <begin position="1"/>
        <end position="21"/>
    </location>
</feature>
<dbReference type="Pfam" id="PF06585">
    <property type="entry name" value="JHBP"/>
    <property type="match status" value="1"/>
</dbReference>
<evidence type="ECO:0000256" key="3">
    <source>
        <dbReference type="ARBA" id="ARBA00060902"/>
    </source>
</evidence>
<dbReference type="InterPro" id="IPR010562">
    <property type="entry name" value="Haemolymph_juvenile_hormone-bd"/>
</dbReference>
<dbReference type="InterPro" id="IPR038606">
    <property type="entry name" value="To_sf"/>
</dbReference>
<evidence type="ECO:0000256" key="1">
    <source>
        <dbReference type="ARBA" id="ARBA00022729"/>
    </source>
</evidence>
<reference evidence="5" key="1">
    <citation type="submission" date="2022-03" db="EMBL/GenBank/DDBJ databases">
        <authorList>
            <person name="Tunstrom K."/>
        </authorList>
    </citation>
    <scope>NUCLEOTIDE SEQUENCE</scope>
</reference>
<dbReference type="AlphaFoldDB" id="A0AAU9TF03"/>
<accession>A0AAU9TF03</accession>
<gene>
    <name evidence="5" type="ORF">EEDITHA_LOCUS1156</name>
</gene>
<evidence type="ECO:0008006" key="7">
    <source>
        <dbReference type="Google" id="ProtNLM"/>
    </source>
</evidence>